<evidence type="ECO:0000313" key="5">
    <source>
        <dbReference type="Proteomes" id="UP000598467"/>
    </source>
</evidence>
<dbReference type="PANTHER" id="PTHR47505:SF1">
    <property type="entry name" value="DNA UTILIZATION PROTEIN YHGH"/>
    <property type="match status" value="1"/>
</dbReference>
<evidence type="ECO:0000259" key="3">
    <source>
        <dbReference type="Pfam" id="PF18912"/>
    </source>
</evidence>
<proteinExistence type="inferred from homology"/>
<dbReference type="AlphaFoldDB" id="A0A926P0X7"/>
<dbReference type="InterPro" id="IPR000836">
    <property type="entry name" value="PRTase_dom"/>
</dbReference>
<dbReference type="Pfam" id="PF18912">
    <property type="entry name" value="DZR_2"/>
    <property type="match status" value="1"/>
</dbReference>
<protein>
    <submittedName>
        <fullName evidence="4">ComF family protein</fullName>
    </submittedName>
</protein>
<feature type="domain" description="Phosphoribosyltransferase" evidence="2">
    <location>
        <begin position="209"/>
        <end position="253"/>
    </location>
</feature>
<name>A0A926P0X7_9HYPH</name>
<dbReference type="PANTHER" id="PTHR47505">
    <property type="entry name" value="DNA UTILIZATION PROTEIN YHGH"/>
    <property type="match status" value="1"/>
</dbReference>
<reference evidence="4" key="1">
    <citation type="submission" date="2020-05" db="EMBL/GenBank/DDBJ databases">
        <title>Identification of trans-AT polyketide cluster in two marine bacteria, producers of a novel glutaramide-containing polyketide sesbanimide D and analogs.</title>
        <authorList>
            <person name="Kacar D."/>
            <person name="Rodriguez P."/>
            <person name="Canedo L."/>
            <person name="Gonzalez E."/>
            <person name="Galan B."/>
            <person name="De La Calle F."/>
            <person name="Garcia J.L."/>
        </authorList>
    </citation>
    <scope>NUCLEOTIDE SEQUENCE</scope>
    <source>
        <strain evidence="4">PHM038</strain>
    </source>
</reference>
<comment type="similarity">
    <text evidence="1">Belongs to the ComF/GntX family.</text>
</comment>
<gene>
    <name evidence="4" type="ORF">HK439_23130</name>
</gene>
<dbReference type="SUPFAM" id="SSF53271">
    <property type="entry name" value="PRTase-like"/>
    <property type="match status" value="1"/>
</dbReference>
<dbReference type="RefSeq" id="WP_190293850.1">
    <property type="nucleotide sequence ID" value="NZ_JABFCZ010000031.1"/>
</dbReference>
<dbReference type="InterPro" id="IPR029057">
    <property type="entry name" value="PRTase-like"/>
</dbReference>
<dbReference type="Gene3D" id="3.40.50.2020">
    <property type="match status" value="1"/>
</dbReference>
<comment type="caution">
    <text evidence="4">The sequence shown here is derived from an EMBL/GenBank/DDBJ whole genome shotgun (WGS) entry which is preliminary data.</text>
</comment>
<dbReference type="InterPro" id="IPR051910">
    <property type="entry name" value="ComF/GntX_DNA_util-trans"/>
</dbReference>
<accession>A0A926P0X7</accession>
<feature type="domain" description="Double zinc ribbon" evidence="3">
    <location>
        <begin position="26"/>
        <end position="74"/>
    </location>
</feature>
<evidence type="ECO:0000313" key="4">
    <source>
        <dbReference type="EMBL" id="MBD1549164.1"/>
    </source>
</evidence>
<evidence type="ECO:0000256" key="1">
    <source>
        <dbReference type="ARBA" id="ARBA00008007"/>
    </source>
</evidence>
<organism evidence="4 5">
    <name type="scientific">Roseibium aggregatum</name>
    <dbReference type="NCBI Taxonomy" id="187304"/>
    <lineage>
        <taxon>Bacteria</taxon>
        <taxon>Pseudomonadati</taxon>
        <taxon>Pseudomonadota</taxon>
        <taxon>Alphaproteobacteria</taxon>
        <taxon>Hyphomicrobiales</taxon>
        <taxon>Stappiaceae</taxon>
        <taxon>Roseibium</taxon>
    </lineage>
</organism>
<sequence>MAQVTVAGKRLFGLTGRWGRRAAGGLLDLLLPPRCLACTAVIDQPGGLCAECWRDMPFLEAPWCARYGTPFAYDIGKDGLSPRAIADPPVFERARAVAHYSGPARDMVMALKFSGRRDLAGPMGCWMARAGREFLDKDSVIVPVPLHRIRLWQRRFNQSADLARAVAGVSGGTYVPELLRRKRRTRQQVGLDAAARRQNVRGAFGVREDLEEFVYGKQVVLVDDVLTTGATVSACTKVLKSAGAAGIDVLTFANADPAGVLS</sequence>
<evidence type="ECO:0000259" key="2">
    <source>
        <dbReference type="Pfam" id="PF00156"/>
    </source>
</evidence>
<dbReference type="Pfam" id="PF00156">
    <property type="entry name" value="Pribosyltran"/>
    <property type="match status" value="1"/>
</dbReference>
<dbReference type="InterPro" id="IPR044005">
    <property type="entry name" value="DZR_2"/>
</dbReference>
<dbReference type="EMBL" id="JABFCZ010000031">
    <property type="protein sequence ID" value="MBD1549164.1"/>
    <property type="molecule type" value="Genomic_DNA"/>
</dbReference>
<dbReference type="CDD" id="cd06223">
    <property type="entry name" value="PRTases_typeI"/>
    <property type="match status" value="1"/>
</dbReference>
<dbReference type="Proteomes" id="UP000598467">
    <property type="component" value="Unassembled WGS sequence"/>
</dbReference>